<dbReference type="NCBIfam" id="TIGR02831">
    <property type="entry name" value="spo_II_M"/>
    <property type="match status" value="1"/>
</dbReference>
<dbReference type="Pfam" id="PF01944">
    <property type="entry name" value="SpoIIM"/>
    <property type="match status" value="1"/>
</dbReference>
<dbReference type="EMBL" id="JBHUCX010000024">
    <property type="protein sequence ID" value="MFD1675094.1"/>
    <property type="molecule type" value="Genomic_DNA"/>
</dbReference>
<evidence type="ECO:0000313" key="3">
    <source>
        <dbReference type="Proteomes" id="UP001597079"/>
    </source>
</evidence>
<comment type="caution">
    <text evidence="2">The sequence shown here is derived from an EMBL/GenBank/DDBJ whole genome shotgun (WGS) entry which is preliminary data.</text>
</comment>
<evidence type="ECO:0000256" key="1">
    <source>
        <dbReference type="SAM" id="Phobius"/>
    </source>
</evidence>
<dbReference type="InterPro" id="IPR002798">
    <property type="entry name" value="SpoIIM-like"/>
</dbReference>
<feature type="transmembrane region" description="Helical" evidence="1">
    <location>
        <begin position="146"/>
        <end position="173"/>
    </location>
</feature>
<feature type="transmembrane region" description="Helical" evidence="1">
    <location>
        <begin position="38"/>
        <end position="58"/>
    </location>
</feature>
<feature type="transmembrane region" description="Helical" evidence="1">
    <location>
        <begin position="103"/>
        <end position="126"/>
    </location>
</feature>
<dbReference type="RefSeq" id="WP_377942954.1">
    <property type="nucleotide sequence ID" value="NZ_JBHUCX010000024.1"/>
</dbReference>
<keyword evidence="1" id="KW-0812">Transmembrane</keyword>
<gene>
    <name evidence="2" type="primary">spoIIM</name>
    <name evidence="2" type="ORF">ACFSB2_10350</name>
</gene>
<proteinExistence type="predicted"/>
<reference evidence="3" key="1">
    <citation type="journal article" date="2019" name="Int. J. Syst. Evol. Microbiol.">
        <title>The Global Catalogue of Microorganisms (GCM) 10K type strain sequencing project: providing services to taxonomists for standard genome sequencing and annotation.</title>
        <authorList>
            <consortium name="The Broad Institute Genomics Platform"/>
            <consortium name="The Broad Institute Genome Sequencing Center for Infectious Disease"/>
            <person name="Wu L."/>
            <person name="Ma J."/>
        </authorList>
    </citation>
    <scope>NUCLEOTIDE SEQUENCE [LARGE SCALE GENOMIC DNA]</scope>
    <source>
        <strain evidence="3">CGMCC 1.12286</strain>
    </source>
</reference>
<accession>A0ABW4JGQ8</accession>
<dbReference type="InterPro" id="IPR014196">
    <property type="entry name" value="SpoIIM"/>
</dbReference>
<evidence type="ECO:0000313" key="2">
    <source>
        <dbReference type="EMBL" id="MFD1675094.1"/>
    </source>
</evidence>
<protein>
    <submittedName>
        <fullName evidence="2">Stage II sporulation protein M</fullName>
    </submittedName>
</protein>
<keyword evidence="1" id="KW-1133">Transmembrane helix</keyword>
<feature type="transmembrane region" description="Helical" evidence="1">
    <location>
        <begin position="193"/>
        <end position="217"/>
    </location>
</feature>
<dbReference type="PIRSF" id="PIRSF038973">
    <property type="entry name" value="SpoIIM"/>
    <property type="match status" value="1"/>
</dbReference>
<organism evidence="2 3">
    <name type="scientific">Alicyclobacillus fodiniaquatilis</name>
    <dbReference type="NCBI Taxonomy" id="1661150"/>
    <lineage>
        <taxon>Bacteria</taxon>
        <taxon>Bacillati</taxon>
        <taxon>Bacillota</taxon>
        <taxon>Bacilli</taxon>
        <taxon>Bacillales</taxon>
        <taxon>Alicyclobacillaceae</taxon>
        <taxon>Alicyclobacillus</taxon>
    </lineage>
</organism>
<name>A0ABW4JGQ8_9BACL</name>
<dbReference type="Proteomes" id="UP001597079">
    <property type="component" value="Unassembled WGS sequence"/>
</dbReference>
<keyword evidence="1" id="KW-0472">Membrane</keyword>
<sequence length="227" mass="25132">MKPRIAAVYTNPSLQNLSWSKTWSQLKMFVQAKASRHLHLWSFLMGVTLCGLIFGAIVSAQLGQTDTMVLGNALQHLFAAIKQNQLATGSDLWWQRLMGDAQILALLWLFGVSVIGIPFVIATIFLRAFTVGFAVGYTTLQFGWKGFLLAGLGIFLHQLITFLTLFIAAVTAIRFSQQILQQRLPITRLTLRFLQYTGTFVLCGGGLMLGAFIQAFLVPHLLASLLI</sequence>
<keyword evidence="3" id="KW-1185">Reference proteome</keyword>